<keyword evidence="3" id="KW-0723">Serine/threonine-protein kinase</keyword>
<evidence type="ECO:0000256" key="8">
    <source>
        <dbReference type="ARBA" id="ARBA00061056"/>
    </source>
</evidence>
<keyword evidence="11" id="KW-1185">Reference proteome</keyword>
<dbReference type="GO" id="GO:0004707">
    <property type="term" value="F:MAP kinase activity"/>
    <property type="evidence" value="ECO:0007669"/>
    <property type="project" value="UniProtKB-EC"/>
</dbReference>
<comment type="similarity">
    <text evidence="8">Belongs to the protein kinase superfamily. Ser/Thr protein kinase family. MAP kinase subfamily.</text>
</comment>
<dbReference type="AlphaFoldDB" id="A0AAD6IA04"/>
<proteinExistence type="inferred from homology"/>
<evidence type="ECO:0000256" key="4">
    <source>
        <dbReference type="ARBA" id="ARBA00022679"/>
    </source>
</evidence>
<evidence type="ECO:0000256" key="7">
    <source>
        <dbReference type="ARBA" id="ARBA00022840"/>
    </source>
</evidence>
<dbReference type="Proteomes" id="UP001219568">
    <property type="component" value="Unassembled WGS sequence"/>
</dbReference>
<keyword evidence="6" id="KW-0418">Kinase</keyword>
<evidence type="ECO:0000256" key="5">
    <source>
        <dbReference type="ARBA" id="ARBA00022741"/>
    </source>
</evidence>
<comment type="caution">
    <text evidence="10">The sequence shown here is derived from an EMBL/GenBank/DDBJ whole genome shotgun (WGS) entry which is preliminary data.</text>
</comment>
<keyword evidence="7" id="KW-0067">ATP-binding</keyword>
<dbReference type="PROSITE" id="PS50011">
    <property type="entry name" value="PROTEIN_KINASE_DOM"/>
    <property type="match status" value="1"/>
</dbReference>
<accession>A0AAD6IA04</accession>
<keyword evidence="5" id="KW-0547">Nucleotide-binding</keyword>
<dbReference type="EMBL" id="JAQJZL010000008">
    <property type="protein sequence ID" value="KAJ6038727.1"/>
    <property type="molecule type" value="Genomic_DNA"/>
</dbReference>
<evidence type="ECO:0000256" key="1">
    <source>
        <dbReference type="ARBA" id="ARBA00001946"/>
    </source>
</evidence>
<evidence type="ECO:0000313" key="11">
    <source>
        <dbReference type="Proteomes" id="UP001219568"/>
    </source>
</evidence>
<dbReference type="Pfam" id="PF00069">
    <property type="entry name" value="Pkinase"/>
    <property type="match status" value="1"/>
</dbReference>
<reference evidence="10" key="2">
    <citation type="submission" date="2023-01" db="EMBL/GenBank/DDBJ databases">
        <authorList>
            <person name="Petersen C."/>
        </authorList>
    </citation>
    <scope>NUCLEOTIDE SEQUENCE</scope>
    <source>
        <strain evidence="10">IBT 15450</strain>
    </source>
</reference>
<name>A0AAD6IA04_PENCN</name>
<dbReference type="PANTHER" id="PTHR24055">
    <property type="entry name" value="MITOGEN-ACTIVATED PROTEIN KINASE"/>
    <property type="match status" value="1"/>
</dbReference>
<evidence type="ECO:0000259" key="9">
    <source>
        <dbReference type="PROSITE" id="PS50011"/>
    </source>
</evidence>
<organism evidence="10 11">
    <name type="scientific">Penicillium canescens</name>
    <dbReference type="NCBI Taxonomy" id="5083"/>
    <lineage>
        <taxon>Eukaryota</taxon>
        <taxon>Fungi</taxon>
        <taxon>Dikarya</taxon>
        <taxon>Ascomycota</taxon>
        <taxon>Pezizomycotina</taxon>
        <taxon>Eurotiomycetes</taxon>
        <taxon>Eurotiomycetidae</taxon>
        <taxon>Eurotiales</taxon>
        <taxon>Aspergillaceae</taxon>
        <taxon>Penicillium</taxon>
    </lineage>
</organism>
<dbReference type="FunFam" id="1.10.510.10:FF:000049">
    <property type="entry name" value="Mitogen-activated protein kinase"/>
    <property type="match status" value="1"/>
</dbReference>
<comment type="cofactor">
    <cofactor evidence="1">
        <name>Mg(2+)</name>
        <dbReference type="ChEBI" id="CHEBI:18420"/>
    </cofactor>
</comment>
<evidence type="ECO:0000256" key="2">
    <source>
        <dbReference type="ARBA" id="ARBA00012411"/>
    </source>
</evidence>
<protein>
    <recommendedName>
        <fullName evidence="2">mitogen-activated protein kinase</fullName>
        <ecNumber evidence="2">2.7.11.24</ecNumber>
    </recommendedName>
</protein>
<sequence>MPKAISEIPSSGQDMARFTKQTILGATFEATERYTQLVPIEFGTSGLSCAARDQICNQNVAVKKLTGVFKTEATAKRMFGEIKLLKQLRHENITNLLDIFMAPSEDIYLVTDLMSTDLHTLLKSMKLEGQFVQFFTYQIMRGLKYVHSVGVVHRDLKPSSILVNENCDLKICDFGLTKETQVTDYASTGYYRAPETMLPWREYTEKADVWSAGCIFAEMITGNTLFPGKNHIDQIRVIAQWLGNPPKDFPANVINQKTLNFIHSLPKREPNPLSNFIPGAEANATALLGEMLQIDPRKRVSAANALTSQYFAPYQDVADESTATKVFDWTFLEANLPVDIWKTVLYAEVFGYHASHTQGGSED</sequence>
<dbReference type="Gene3D" id="3.30.200.20">
    <property type="entry name" value="Phosphorylase Kinase, domain 1"/>
    <property type="match status" value="1"/>
</dbReference>
<dbReference type="Gene3D" id="1.10.510.10">
    <property type="entry name" value="Transferase(Phosphotransferase) domain 1"/>
    <property type="match status" value="1"/>
</dbReference>
<gene>
    <name evidence="10" type="ORF">N7460_007444</name>
</gene>
<reference evidence="10" key="1">
    <citation type="journal article" date="2023" name="IMA Fungus">
        <title>Comparative genomic study of the Penicillium genus elucidates a diverse pangenome and 15 lateral gene transfer events.</title>
        <authorList>
            <person name="Petersen C."/>
            <person name="Sorensen T."/>
            <person name="Nielsen M.R."/>
            <person name="Sondergaard T.E."/>
            <person name="Sorensen J.L."/>
            <person name="Fitzpatrick D.A."/>
            <person name="Frisvad J.C."/>
            <person name="Nielsen K.L."/>
        </authorList>
    </citation>
    <scope>NUCLEOTIDE SEQUENCE</scope>
    <source>
        <strain evidence="10">IBT 15450</strain>
    </source>
</reference>
<dbReference type="SUPFAM" id="SSF56112">
    <property type="entry name" value="Protein kinase-like (PK-like)"/>
    <property type="match status" value="1"/>
</dbReference>
<dbReference type="EC" id="2.7.11.24" evidence="2"/>
<keyword evidence="4" id="KW-0808">Transferase</keyword>
<evidence type="ECO:0000256" key="6">
    <source>
        <dbReference type="ARBA" id="ARBA00022777"/>
    </source>
</evidence>
<dbReference type="InterPro" id="IPR000719">
    <property type="entry name" value="Prot_kinase_dom"/>
</dbReference>
<dbReference type="GO" id="GO:0005524">
    <property type="term" value="F:ATP binding"/>
    <property type="evidence" value="ECO:0007669"/>
    <property type="project" value="UniProtKB-KW"/>
</dbReference>
<dbReference type="InterPro" id="IPR050117">
    <property type="entry name" value="MAPK"/>
</dbReference>
<dbReference type="InterPro" id="IPR011009">
    <property type="entry name" value="Kinase-like_dom_sf"/>
</dbReference>
<evidence type="ECO:0000256" key="3">
    <source>
        <dbReference type="ARBA" id="ARBA00022527"/>
    </source>
</evidence>
<feature type="domain" description="Protein kinase" evidence="9">
    <location>
        <begin position="34"/>
        <end position="311"/>
    </location>
</feature>
<evidence type="ECO:0000313" key="10">
    <source>
        <dbReference type="EMBL" id="KAJ6038727.1"/>
    </source>
</evidence>